<evidence type="ECO:0000256" key="6">
    <source>
        <dbReference type="SAM" id="MobiDB-lite"/>
    </source>
</evidence>
<dbReference type="SMART" id="SM00060">
    <property type="entry name" value="FN3"/>
    <property type="match status" value="3"/>
</dbReference>
<dbReference type="Gene3D" id="2.60.40.10">
    <property type="entry name" value="Immunoglobulins"/>
    <property type="match status" value="2"/>
</dbReference>
<feature type="compositionally biased region" description="Polar residues" evidence="6">
    <location>
        <begin position="1353"/>
        <end position="1364"/>
    </location>
</feature>
<comment type="similarity">
    <text evidence="1">Belongs to the RIMBP family.</text>
</comment>
<feature type="domain" description="SH3" evidence="7">
    <location>
        <begin position="1753"/>
        <end position="1821"/>
    </location>
</feature>
<dbReference type="FunFam" id="2.30.30.40:FF:000023">
    <property type="entry name" value="RIMS-binding protein 2 isoform F"/>
    <property type="match status" value="1"/>
</dbReference>
<feature type="region of interest" description="Disordered" evidence="6">
    <location>
        <begin position="938"/>
        <end position="972"/>
    </location>
</feature>
<evidence type="ECO:0008006" key="11">
    <source>
        <dbReference type="Google" id="ProtNLM"/>
    </source>
</evidence>
<dbReference type="CDD" id="cd12013">
    <property type="entry name" value="SH3_RIM-BP_3"/>
    <property type="match status" value="1"/>
</dbReference>
<keyword evidence="5" id="KW-0175">Coiled coil</keyword>
<evidence type="ECO:0000256" key="2">
    <source>
        <dbReference type="ARBA" id="ARBA00022443"/>
    </source>
</evidence>
<dbReference type="FunFam" id="2.60.40.10:FF:000072">
    <property type="entry name" value="RIMS-binding protein 2 isoform X1"/>
    <property type="match status" value="1"/>
</dbReference>
<feature type="compositionally biased region" description="Acidic residues" evidence="6">
    <location>
        <begin position="887"/>
        <end position="897"/>
    </location>
</feature>
<organism evidence="9 10">
    <name type="scientific">Synaphobranchus kaupii</name>
    <name type="common">Kaup's arrowtooth eel</name>
    <dbReference type="NCBI Taxonomy" id="118154"/>
    <lineage>
        <taxon>Eukaryota</taxon>
        <taxon>Metazoa</taxon>
        <taxon>Chordata</taxon>
        <taxon>Craniata</taxon>
        <taxon>Vertebrata</taxon>
        <taxon>Euteleostomi</taxon>
        <taxon>Actinopterygii</taxon>
        <taxon>Neopterygii</taxon>
        <taxon>Teleostei</taxon>
        <taxon>Anguilliformes</taxon>
        <taxon>Synaphobranchidae</taxon>
        <taxon>Synaphobranchus</taxon>
    </lineage>
</organism>
<dbReference type="InterPro" id="IPR036028">
    <property type="entry name" value="SH3-like_dom_sf"/>
</dbReference>
<dbReference type="PROSITE" id="PS50853">
    <property type="entry name" value="FN3"/>
    <property type="match status" value="1"/>
</dbReference>
<dbReference type="FunFam" id="2.30.30.40:FF:000016">
    <property type="entry name" value="RIMS-binding protein 2 isoform X2"/>
    <property type="match status" value="1"/>
</dbReference>
<sequence length="1969" mass="216074">MGCNGKDRRDVLDLVRQLEDEASENERLKEAEEDYLRQKEQRLQALTQRNSALKEDQRLHAKLENLEQVLKHMRQVTERRQQLEQEHEQALAILTFKQNEVKQLQRAQFAAKKEQEGVVQMLESTLDCMQATVLELEEKCRSQSQQFSLLSHELERFRLQAEDSPDTEFCQLTNGVKEPEFTPLVSGLVGPPAHHHRVLPSINLKQGSTASAPRLRHLPPKSRPLLHHTHKPSPSYEVVAARESGTAPGKPKVFIVRHSYEPYDGPYHSPEVELPLKAGEYIFVYGDKDGDGFYEGELMDGRRGLVPSNFVELVSADHIMGLPHSSASDLSYNHQRPCRDRPERSDPPTPEEGVPGRGPSLLTNGFDADAEELAVDSVPYPRRLSLIKQLAKSIIIGWDPPLVPAGWGNVWSYNVFVDKELRLNVPFGSQTKAVLERLDVNLKAYRVSVQSVTERGDSESLRCTFLVGRDVCMAPTQLRAERVTANSAHLTWLPSNSNYMHTVSLNDGECWLVKAGGYSLSLGDLRPRQLYRAKVEARSHCTPWEISLYGREHKSAAVTFTTLASGPPAAPLSVQLDAGPSPGIALVSWLPVAVDAAGASNGVPVTGYAIYADKRKVLEVSSPTAGSVLMGPAQLHTLQTAQELTVRTMSPQGESTDSVPVPVLPNLMAITMGMTLTRPSGAAVLATSPPLDASAAKMSTLLHNPPADAHAPLAGECRGACRAIATDRASVLPPEVGLTLSSVAVQTLEAAVGTESLGMKFPPFAVSECQEHADSSAEPSHPSGPTPVSPQEVVPEKDLRHPADTHPQIPIHPYPSPLELETEDGRSKASAGVGSPGRPQLTPGPKKAESQDNSCLKKPQENQNGHCLSWVEMSSDLSNLLEEEEGLYSDNPGEEPYESAREDGKLESWETDSDEEILERILRAQVPINKDLFSIPEVTEEEDSCQETEEKELRRSPQIIPKHQPPGQGKPAVTISPNPCSTIPNSSVHCSTMANNPIHRSKAPDGPIYHSAIPNSTVNCSTMVNSPTHRSRTPDGPIYCSPILDSTTHCSTMVNSPTHRSKTSDGPIYCSPILDSTTHCSLIVNSPTHQSKTPNGPIYCSPILDSTTHCSTMVNSPTHRFRTPDGPIYCSPILNSTAHCSTMVNSPTHRSKTPDGPVYCSPIPDSTTNCYTMVNTPTHRSMTSDGPIYHSPILDSTAHCSLIVNSPTHQSKTPNGPIYCSPILDSPTHCSTMVNSPTHRSKTPDGPIYCSPILDSTTHCSTMMNSPTHRSKTPDGPIYCSPILDSTTHCSTMVNSPTHRSKTPDGPIYCSPIPGSTTNCYTMVNSPTHRSKTSDSPVYGSPIPDSTAHRSTKSNSLTHQSNIPYSPAYHSTILDDPAHSPIHRKVSFSSSHSIIPAGPTHRSAPIIQEKSSCAPASDRHFNTRHKCSEVPKHQHVSRDPSRGSPYEANDLSGYMTIPQPKSKTQHRVHYSDIVDTITYQRDEYDSDSSIYVSSKEARRPRQRSHKPLHQRGRPERSGDRLRREALLRSQRASDKQPLGHYLGGKTVVRTRAPLSSGIEIDVEYGTEDDDEGLPYDPAGVAVEQMSSKWWVEGGSSNVFEALRPKRQQSLRDLPFETEAADLQPGYHNKGAGLGTGRRGPTGAVDLAVWRQDYHTPSPHAKLHQTPSPHARLHHTPSPHARLHHTPSPHARLDHKARSCSTDSGSPKETLSHRGPQLSSKPGKTTRAEARQLKDGVRLASPECVEPEGPVCEDGARIFVALFPYDPAVMSPNPDTAEEELPFKEGQIIKVYGEKDQDGFYCGESGGRFGYVPCNMVSEIQVEDEVARAQLLQKGFLSPQSSIDNKDPSKPANLPQDLGPRRMVAIFDYDPRESSPNADIEAELSFSAGDVIYVFGDMDEDGFFYGDLKGHQGLVPSNFLQAESLPGDQATGGSERPQHQPEIPELRQQPQRQRRKSCNVQRHQYWIAQE</sequence>
<dbReference type="SUPFAM" id="SSF50044">
    <property type="entry name" value="SH3-domain"/>
    <property type="match status" value="3"/>
</dbReference>
<keyword evidence="3" id="KW-0677">Repeat</keyword>
<feature type="compositionally biased region" description="Basic and acidic residues" evidence="6">
    <location>
        <begin position="1417"/>
        <end position="1441"/>
    </location>
</feature>
<evidence type="ECO:0000256" key="1">
    <source>
        <dbReference type="ARBA" id="ARBA00010749"/>
    </source>
</evidence>
<comment type="caution">
    <text evidence="9">The sequence shown here is derived from an EMBL/GenBank/DDBJ whole genome shotgun (WGS) entry which is preliminary data.</text>
</comment>
<feature type="region of interest" description="Disordered" evidence="6">
    <location>
        <begin position="325"/>
        <end position="362"/>
    </location>
</feature>
<evidence type="ECO:0000313" key="10">
    <source>
        <dbReference type="Proteomes" id="UP001152622"/>
    </source>
</evidence>
<evidence type="ECO:0000256" key="4">
    <source>
        <dbReference type="PROSITE-ProRule" id="PRU00192"/>
    </source>
</evidence>
<dbReference type="FunFam" id="2.30.30.40:FF:000006">
    <property type="entry name" value="RIMS-binding protein 2 isoform X1"/>
    <property type="match status" value="1"/>
</dbReference>
<feature type="region of interest" description="Disordered" evidence="6">
    <location>
        <begin position="1323"/>
        <end position="1377"/>
    </location>
</feature>
<dbReference type="PROSITE" id="PS50002">
    <property type="entry name" value="SH3"/>
    <property type="match status" value="3"/>
</dbReference>
<dbReference type="InterPro" id="IPR001452">
    <property type="entry name" value="SH3_domain"/>
</dbReference>
<evidence type="ECO:0000313" key="9">
    <source>
        <dbReference type="EMBL" id="KAJ8368364.1"/>
    </source>
</evidence>
<dbReference type="PANTHER" id="PTHR14234:SF20">
    <property type="entry name" value="PERIPHERAL-TYPE BENZODIAZEPINE RECEPTOR-ASSOCIATED PROTEIN 1"/>
    <property type="match status" value="1"/>
</dbReference>
<feature type="compositionally biased region" description="Basic residues" evidence="6">
    <location>
        <begin position="1498"/>
        <end position="1511"/>
    </location>
</feature>
<dbReference type="InterPro" id="IPR057884">
    <property type="entry name" value="FN3_RIM-BP1/2/3"/>
</dbReference>
<feature type="region of interest" description="Disordered" evidence="6">
    <location>
        <begin position="1922"/>
        <end position="1959"/>
    </location>
</feature>
<name>A0A9Q1FV14_SYNKA</name>
<proteinExistence type="inferred from homology"/>
<feature type="region of interest" description="Disordered" evidence="6">
    <location>
        <begin position="1490"/>
        <end position="1520"/>
    </location>
</feature>
<feature type="coiled-coil region" evidence="5">
    <location>
        <begin position="11"/>
        <end position="146"/>
    </location>
</feature>
<evidence type="ECO:0000256" key="3">
    <source>
        <dbReference type="ARBA" id="ARBA00022737"/>
    </source>
</evidence>
<evidence type="ECO:0000256" key="5">
    <source>
        <dbReference type="SAM" id="Coils"/>
    </source>
</evidence>
<feature type="region of interest" description="Disordered" evidence="6">
    <location>
        <begin position="768"/>
        <end position="862"/>
    </location>
</feature>
<dbReference type="EMBL" id="JAINUF010000003">
    <property type="protein sequence ID" value="KAJ8368364.1"/>
    <property type="molecule type" value="Genomic_DNA"/>
</dbReference>
<feature type="compositionally biased region" description="Basic and acidic residues" evidence="6">
    <location>
        <begin position="898"/>
        <end position="908"/>
    </location>
</feature>
<feature type="region of interest" description="Disordered" evidence="6">
    <location>
        <begin position="1656"/>
        <end position="1729"/>
    </location>
</feature>
<keyword evidence="10" id="KW-1185">Reference proteome</keyword>
<dbReference type="Pfam" id="PF25523">
    <property type="entry name" value="Ig_RIMBP2"/>
    <property type="match status" value="1"/>
</dbReference>
<evidence type="ECO:0000259" key="8">
    <source>
        <dbReference type="PROSITE" id="PS50853"/>
    </source>
</evidence>
<dbReference type="CDD" id="cd00063">
    <property type="entry name" value="FN3"/>
    <property type="match status" value="2"/>
</dbReference>
<feature type="compositionally biased region" description="Basic and acidic residues" evidence="6">
    <location>
        <begin position="1935"/>
        <end position="1944"/>
    </location>
</feature>
<dbReference type="PANTHER" id="PTHR14234">
    <property type="entry name" value="RIM BINDING PROTEIN-RELATED"/>
    <property type="match status" value="1"/>
</dbReference>
<dbReference type="InterPro" id="IPR013783">
    <property type="entry name" value="Ig-like_fold"/>
</dbReference>
<feature type="compositionally biased region" description="Polar residues" evidence="6">
    <location>
        <begin position="1698"/>
        <end position="1708"/>
    </location>
</feature>
<feature type="domain" description="SH3" evidence="7">
    <location>
        <begin position="249"/>
        <end position="316"/>
    </location>
</feature>
<feature type="domain" description="Fibronectin type-III" evidence="8">
    <location>
        <begin position="474"/>
        <end position="565"/>
    </location>
</feature>
<feature type="compositionally biased region" description="Basic and acidic residues" evidence="6">
    <location>
        <begin position="337"/>
        <end position="346"/>
    </location>
</feature>
<dbReference type="InterPro" id="IPR035755">
    <property type="entry name" value="RIM-BP_SH3_3"/>
</dbReference>
<protein>
    <recommendedName>
        <fullName evidence="11">RIMS-binding protein 2</fullName>
    </recommendedName>
</protein>
<dbReference type="CDD" id="cd12012">
    <property type="entry name" value="SH3_RIM-BP_2"/>
    <property type="match status" value="1"/>
</dbReference>
<feature type="compositionally biased region" description="Acidic residues" evidence="6">
    <location>
        <begin position="938"/>
        <end position="950"/>
    </location>
</feature>
<dbReference type="InterPro" id="IPR040325">
    <property type="entry name" value="RIMBP1/2/3"/>
</dbReference>
<feature type="compositionally biased region" description="Basic residues" evidence="6">
    <location>
        <begin position="1670"/>
        <end position="1686"/>
    </location>
</feature>
<dbReference type="Pfam" id="PF07653">
    <property type="entry name" value="SH3_2"/>
    <property type="match status" value="3"/>
</dbReference>
<feature type="compositionally biased region" description="Basic and acidic residues" evidence="6">
    <location>
        <begin position="794"/>
        <end position="804"/>
    </location>
</feature>
<feature type="domain" description="SH3" evidence="7">
    <location>
        <begin position="1857"/>
        <end position="1924"/>
    </location>
</feature>
<dbReference type="SUPFAM" id="SSF49265">
    <property type="entry name" value="Fibronectin type III"/>
    <property type="match status" value="2"/>
</dbReference>
<dbReference type="InterPro" id="IPR035753">
    <property type="entry name" value="RIM-BP_SH3_2"/>
</dbReference>
<dbReference type="OrthoDB" id="4158657at2759"/>
<gene>
    <name evidence="9" type="ORF">SKAU_G00083920</name>
</gene>
<dbReference type="SMART" id="SM00326">
    <property type="entry name" value="SH3"/>
    <property type="match status" value="3"/>
</dbReference>
<evidence type="ECO:0000259" key="7">
    <source>
        <dbReference type="PROSITE" id="PS50002"/>
    </source>
</evidence>
<dbReference type="InterPro" id="IPR036116">
    <property type="entry name" value="FN3_sf"/>
</dbReference>
<feature type="compositionally biased region" description="Polar residues" evidence="6">
    <location>
        <begin position="325"/>
        <end position="334"/>
    </location>
</feature>
<feature type="region of interest" description="Disordered" evidence="6">
    <location>
        <begin position="1412"/>
        <end position="1468"/>
    </location>
</feature>
<accession>A0A9Q1FV14</accession>
<feature type="region of interest" description="Disordered" evidence="6">
    <location>
        <begin position="887"/>
        <end position="912"/>
    </location>
</feature>
<dbReference type="InterPro" id="IPR003961">
    <property type="entry name" value="FN3_dom"/>
</dbReference>
<dbReference type="Proteomes" id="UP001152622">
    <property type="component" value="Chromosome 3"/>
</dbReference>
<keyword evidence="2 4" id="KW-0728">SH3 domain</keyword>
<reference evidence="9" key="1">
    <citation type="journal article" date="2023" name="Science">
        <title>Genome structures resolve the early diversification of teleost fishes.</title>
        <authorList>
            <person name="Parey E."/>
            <person name="Louis A."/>
            <person name="Montfort J."/>
            <person name="Bouchez O."/>
            <person name="Roques C."/>
            <person name="Iampietro C."/>
            <person name="Lluch J."/>
            <person name="Castinel A."/>
            <person name="Donnadieu C."/>
            <person name="Desvignes T."/>
            <person name="Floi Bucao C."/>
            <person name="Jouanno E."/>
            <person name="Wen M."/>
            <person name="Mejri S."/>
            <person name="Dirks R."/>
            <person name="Jansen H."/>
            <person name="Henkel C."/>
            <person name="Chen W.J."/>
            <person name="Zahm M."/>
            <person name="Cabau C."/>
            <person name="Klopp C."/>
            <person name="Thompson A.W."/>
            <person name="Robinson-Rechavi M."/>
            <person name="Braasch I."/>
            <person name="Lecointre G."/>
            <person name="Bobe J."/>
            <person name="Postlethwait J.H."/>
            <person name="Berthelot C."/>
            <person name="Roest Crollius H."/>
            <person name="Guiguen Y."/>
        </authorList>
    </citation>
    <scope>NUCLEOTIDE SEQUENCE</scope>
    <source>
        <strain evidence="9">WJC10195</strain>
    </source>
</reference>
<dbReference type="Gene3D" id="2.30.30.40">
    <property type="entry name" value="SH3 Domains"/>
    <property type="match status" value="3"/>
</dbReference>